<dbReference type="InterPro" id="IPR026038">
    <property type="entry name" value="Put_PGPase"/>
</dbReference>
<dbReference type="RefSeq" id="WP_160625724.1">
    <property type="nucleotide sequence ID" value="NZ_WUUQ01000006.1"/>
</dbReference>
<dbReference type="InterPro" id="IPR007686">
    <property type="entry name" value="YutG/PgpA"/>
</dbReference>
<gene>
    <name evidence="2" type="ORF">GSF08_10450</name>
</gene>
<dbReference type="CDD" id="cd06971">
    <property type="entry name" value="PgpA"/>
    <property type="match status" value="1"/>
</dbReference>
<keyword evidence="3" id="KW-1185">Reference proteome</keyword>
<dbReference type="PIRSF" id="PIRSF019587">
    <property type="entry name" value="PGPase"/>
    <property type="match status" value="1"/>
</dbReference>
<accession>A0A6N8UCA4</accession>
<dbReference type="Proteomes" id="UP000434036">
    <property type="component" value="Unassembled WGS sequence"/>
</dbReference>
<dbReference type="AlphaFoldDB" id="A0A6N8UCA4"/>
<dbReference type="GO" id="GO:0006629">
    <property type="term" value="P:lipid metabolic process"/>
    <property type="evidence" value="ECO:0007669"/>
    <property type="project" value="InterPro"/>
</dbReference>
<dbReference type="GO" id="GO:0008962">
    <property type="term" value="F:phosphatidylglycerophosphatase activity"/>
    <property type="evidence" value="ECO:0007669"/>
    <property type="project" value="InterPro"/>
</dbReference>
<proteinExistence type="predicted"/>
<dbReference type="SUPFAM" id="SSF101307">
    <property type="entry name" value="YutG-like"/>
    <property type="match status" value="1"/>
</dbReference>
<dbReference type="Pfam" id="PF04608">
    <property type="entry name" value="PgpA"/>
    <property type="match status" value="1"/>
</dbReference>
<evidence type="ECO:0000259" key="1">
    <source>
        <dbReference type="Pfam" id="PF04608"/>
    </source>
</evidence>
<sequence>MYQKCVDMLHSRGVQLQDIADCVMFLQKKYQPGLTSEKCMTAIDTVLHKREVQHAIITGIYLDRAAEQGIMDDHDLEHILMNDNPLYGIDEVLAYGICNLYGSIALTNYGYIDKVKPGIIEKLNIKGEQCNTFLDDIVGAIAAAAASKLAHNV</sequence>
<dbReference type="EMBL" id="WUUQ01000006">
    <property type="protein sequence ID" value="MXQ74343.1"/>
    <property type="molecule type" value="Genomic_DNA"/>
</dbReference>
<organism evidence="2 3">
    <name type="scientific">Copranaerobaculum intestinale</name>
    <dbReference type="NCBI Taxonomy" id="2692629"/>
    <lineage>
        <taxon>Bacteria</taxon>
        <taxon>Bacillati</taxon>
        <taxon>Bacillota</taxon>
        <taxon>Erysipelotrichia</taxon>
        <taxon>Erysipelotrichales</taxon>
        <taxon>Erysipelotrichaceae</taxon>
        <taxon>Copranaerobaculum</taxon>
    </lineage>
</organism>
<dbReference type="Gene3D" id="1.10.3760.10">
    <property type="entry name" value="PgpA-like"/>
    <property type="match status" value="1"/>
</dbReference>
<protein>
    <submittedName>
        <fullName evidence="2">Phosphatidylglycerophosphatase A</fullName>
    </submittedName>
</protein>
<feature type="domain" description="YutG/PgpA" evidence="1">
    <location>
        <begin position="31"/>
        <end position="151"/>
    </location>
</feature>
<dbReference type="InterPro" id="IPR036681">
    <property type="entry name" value="PgpA-like_sf"/>
</dbReference>
<evidence type="ECO:0000313" key="2">
    <source>
        <dbReference type="EMBL" id="MXQ74343.1"/>
    </source>
</evidence>
<evidence type="ECO:0000313" key="3">
    <source>
        <dbReference type="Proteomes" id="UP000434036"/>
    </source>
</evidence>
<reference evidence="2 3" key="1">
    <citation type="submission" date="2019-12" db="EMBL/GenBank/DDBJ databases">
        <authorList>
            <person name="Yang R."/>
        </authorList>
    </citation>
    <scope>NUCLEOTIDE SEQUENCE [LARGE SCALE GENOMIC DNA]</scope>
    <source>
        <strain evidence="2 3">DONG20-135</strain>
    </source>
</reference>
<name>A0A6N8UCA4_9FIRM</name>
<reference evidence="2 3" key="2">
    <citation type="submission" date="2020-01" db="EMBL/GenBank/DDBJ databases">
        <title>Clostridiaceae sp. nov. isolated from the gut of human by culturomics.</title>
        <authorList>
            <person name="Chang Y."/>
        </authorList>
    </citation>
    <scope>NUCLEOTIDE SEQUENCE [LARGE SCALE GENOMIC DNA]</scope>
    <source>
        <strain evidence="2 3">DONG20-135</strain>
    </source>
</reference>
<comment type="caution">
    <text evidence="2">The sequence shown here is derived from an EMBL/GenBank/DDBJ whole genome shotgun (WGS) entry which is preliminary data.</text>
</comment>